<evidence type="ECO:0000313" key="2">
    <source>
        <dbReference type="Proteomes" id="UP000219621"/>
    </source>
</evidence>
<dbReference type="Proteomes" id="UP000219621">
    <property type="component" value="Unassembled WGS sequence"/>
</dbReference>
<dbReference type="RefSeq" id="WP_141415239.1">
    <property type="nucleotide sequence ID" value="NZ_OCNJ01000018.1"/>
</dbReference>
<reference evidence="1 2" key="1">
    <citation type="submission" date="2017-09" db="EMBL/GenBank/DDBJ databases">
        <authorList>
            <person name="Ehlers B."/>
            <person name="Leendertz F.H."/>
        </authorList>
    </citation>
    <scope>NUCLEOTIDE SEQUENCE [LARGE SCALE GENOMIC DNA]</scope>
    <source>
        <strain evidence="1 2">USBA 140</strain>
    </source>
</reference>
<evidence type="ECO:0000313" key="1">
    <source>
        <dbReference type="EMBL" id="SOE01440.1"/>
    </source>
</evidence>
<proteinExistence type="predicted"/>
<dbReference type="AlphaFoldDB" id="A0A286H0X2"/>
<organism evidence="1 2">
    <name type="scientific">Caenispirillum bisanense</name>
    <dbReference type="NCBI Taxonomy" id="414052"/>
    <lineage>
        <taxon>Bacteria</taxon>
        <taxon>Pseudomonadati</taxon>
        <taxon>Pseudomonadota</taxon>
        <taxon>Alphaproteobacteria</taxon>
        <taxon>Rhodospirillales</taxon>
        <taxon>Novispirillaceae</taxon>
        <taxon>Caenispirillum</taxon>
    </lineage>
</organism>
<accession>A0A286H0X2</accession>
<keyword evidence="2" id="KW-1185">Reference proteome</keyword>
<sequence length="389" mass="41938">MGKFSRDWKDAQYHIAELKKASNTPRGKQLQKAIDEGTALMAEVDKLVARYESAPTEAMVKALTAAVGKFSGVVAKIRAMEAQVGITVISAGAVKQMDTTLSAMADMWVDEWKPVRGGTVFKAAGPWTRDWQDAKKTFEAKTKRKKPSRTILGAFRMASGIEKALSTCEGLALKLASDPDDKTSAKLKAARADMRRATAGYVADLRKAKSGDADADPVYAEQLVVLAKALEDIADSLDTACEAAEEKWQVAPYDVKRCAAAFSATQAAVEAAASKVAQARKSRGDIDAKLFQKHLTDPTKAVAAALLALQKLAVGGGAPRSVLTLPLQQVQIYGNQSYRDVAKGKSGSDPVRALLETAEDFYDRLDTLIDKAGREWRLELARVGRSAPY</sequence>
<dbReference type="EMBL" id="OCNJ01000018">
    <property type="protein sequence ID" value="SOE01440.1"/>
    <property type="molecule type" value="Genomic_DNA"/>
</dbReference>
<gene>
    <name evidence="1" type="ORF">SAMN05421508_11840</name>
</gene>
<name>A0A286H0X2_9PROT</name>
<protein>
    <submittedName>
        <fullName evidence="1">Uncharacterized protein</fullName>
    </submittedName>
</protein>